<dbReference type="EMBL" id="BAABHK010000016">
    <property type="protein sequence ID" value="GAA4635677.1"/>
    <property type="molecule type" value="Genomic_DNA"/>
</dbReference>
<dbReference type="Proteomes" id="UP001501442">
    <property type="component" value="Unassembled WGS sequence"/>
</dbReference>
<evidence type="ECO:0000313" key="1">
    <source>
        <dbReference type="EMBL" id="GAA4635677.1"/>
    </source>
</evidence>
<reference evidence="2" key="1">
    <citation type="journal article" date="2019" name="Int. J. Syst. Evol. Microbiol.">
        <title>The Global Catalogue of Microorganisms (GCM) 10K type strain sequencing project: providing services to taxonomists for standard genome sequencing and annotation.</title>
        <authorList>
            <consortium name="The Broad Institute Genomics Platform"/>
            <consortium name="The Broad Institute Genome Sequencing Center for Infectious Disease"/>
            <person name="Wu L."/>
            <person name="Ma J."/>
        </authorList>
    </citation>
    <scope>NUCLEOTIDE SEQUENCE [LARGE SCALE GENOMIC DNA]</scope>
    <source>
        <strain evidence="2">JCM 17939</strain>
    </source>
</reference>
<organism evidence="1 2">
    <name type="scientific">Actinoallomurus vinaceus</name>
    <dbReference type="NCBI Taxonomy" id="1080074"/>
    <lineage>
        <taxon>Bacteria</taxon>
        <taxon>Bacillati</taxon>
        <taxon>Actinomycetota</taxon>
        <taxon>Actinomycetes</taxon>
        <taxon>Streptosporangiales</taxon>
        <taxon>Thermomonosporaceae</taxon>
        <taxon>Actinoallomurus</taxon>
    </lineage>
</organism>
<gene>
    <name evidence="1" type="ORF">GCM10023196_082090</name>
</gene>
<accession>A0ABP8UQH3</accession>
<keyword evidence="2" id="KW-1185">Reference proteome</keyword>
<proteinExistence type="predicted"/>
<comment type="caution">
    <text evidence="1">The sequence shown here is derived from an EMBL/GenBank/DDBJ whole genome shotgun (WGS) entry which is preliminary data.</text>
</comment>
<name>A0ABP8UQH3_9ACTN</name>
<sequence length="86" mass="9426">MAQAEWALTDTFAAEGMLLTSAHRRQDDDPVLSPGVLHGRELPGLIPGWEDVTDGQRVSIFLIGAAGRYRDIRAPAEHPNLPFGFE</sequence>
<evidence type="ECO:0000313" key="2">
    <source>
        <dbReference type="Proteomes" id="UP001501442"/>
    </source>
</evidence>
<protein>
    <submittedName>
        <fullName evidence="1">Uncharacterized protein</fullName>
    </submittedName>
</protein>